<reference evidence="2 3" key="1">
    <citation type="submission" date="2022-12" db="EMBL/GenBank/DDBJ databases">
        <title>Genomic features and morphological characterization of a novel Knufia sp. strain isolated from spacecraft assembly facility.</title>
        <authorList>
            <person name="Teixeira M."/>
            <person name="Chander A.M."/>
            <person name="Stajich J.E."/>
            <person name="Venkateswaran K."/>
        </authorList>
    </citation>
    <scope>NUCLEOTIDE SEQUENCE [LARGE SCALE GENOMIC DNA]</scope>
    <source>
        <strain evidence="2 3">FJI-L2-BK-P2</strain>
    </source>
</reference>
<dbReference type="InterPro" id="IPR023753">
    <property type="entry name" value="FAD/NAD-binding_dom"/>
</dbReference>
<gene>
    <name evidence="2" type="ORF">OHC33_004365</name>
</gene>
<organism evidence="2 3">
    <name type="scientific">Knufia fluminis</name>
    <dbReference type="NCBI Taxonomy" id="191047"/>
    <lineage>
        <taxon>Eukaryota</taxon>
        <taxon>Fungi</taxon>
        <taxon>Dikarya</taxon>
        <taxon>Ascomycota</taxon>
        <taxon>Pezizomycotina</taxon>
        <taxon>Eurotiomycetes</taxon>
        <taxon>Chaetothyriomycetidae</taxon>
        <taxon>Chaetothyriales</taxon>
        <taxon>Trichomeriaceae</taxon>
        <taxon>Knufia</taxon>
    </lineage>
</organism>
<keyword evidence="3" id="KW-1185">Reference proteome</keyword>
<accession>A0AAN8EMZ8</accession>
<dbReference type="GO" id="GO:0005737">
    <property type="term" value="C:cytoplasm"/>
    <property type="evidence" value="ECO:0007669"/>
    <property type="project" value="TreeGrafter"/>
</dbReference>
<dbReference type="GO" id="GO:0050660">
    <property type="term" value="F:flavin adenine dinucleotide binding"/>
    <property type="evidence" value="ECO:0007669"/>
    <property type="project" value="TreeGrafter"/>
</dbReference>
<evidence type="ECO:0000313" key="2">
    <source>
        <dbReference type="EMBL" id="KAK5954642.1"/>
    </source>
</evidence>
<dbReference type="PRINTS" id="PR00469">
    <property type="entry name" value="PNDRDTASEII"/>
</dbReference>
<dbReference type="PANTHER" id="PTHR43735">
    <property type="entry name" value="APOPTOSIS-INDUCING FACTOR 1"/>
    <property type="match status" value="1"/>
</dbReference>
<dbReference type="SUPFAM" id="SSF51905">
    <property type="entry name" value="FAD/NAD(P)-binding domain"/>
    <property type="match status" value="1"/>
</dbReference>
<dbReference type="GO" id="GO:0004174">
    <property type="term" value="F:electron-transferring-flavoprotein dehydrogenase activity"/>
    <property type="evidence" value="ECO:0007669"/>
    <property type="project" value="TreeGrafter"/>
</dbReference>
<dbReference type="Gene3D" id="3.50.50.100">
    <property type="match status" value="1"/>
</dbReference>
<dbReference type="Proteomes" id="UP001316803">
    <property type="component" value="Unassembled WGS sequence"/>
</dbReference>
<comment type="caution">
    <text evidence="2">The sequence shown here is derived from an EMBL/GenBank/DDBJ whole genome shotgun (WGS) entry which is preliminary data.</text>
</comment>
<dbReference type="PANTHER" id="PTHR43735:SF11">
    <property type="entry name" value="HYPOTHETICAL OXIDOREDUCTASE (EUROFUNG)"/>
    <property type="match status" value="1"/>
</dbReference>
<sequence length="432" mass="47572">MLSKILLTINLTRTIFSLLTQRLLDRLQNLIHFHTYTPHATPKDIIVIGASYAGYTCAEHLSQTLPPGWRVVLTEINEFFNHTWLFPRASVMSRKAIEQLTYIPYPIRPRYAPDGSYLFRRRKASRVDTELQHIHLEDGAVLAYEYLVLATGLPGRYPAGINSLQRDQGLEYFARLQTQIKEARSVIVIGGGPVGIEVALDVVSEYVGKEITLIHSRGHLAHGYGVRLHVACMRALSEGGVKVILNERVKSVDATCGHVKLSTGEDLAAEAVVSLSGRGSWDLLIMITDNMQIMCTGSAPASNPLPGLPSEIITPTGMISVNSYLQADDASTPNIFAVGDIADTGVKKMGRAAGLQGLVAARNIVRRITGRNMMLYKPGIIEQSIDMTVGLHKHLIHVEGGGRCMQFLRRTKDETLRAADMWRMLGAEPPCV</sequence>
<proteinExistence type="predicted"/>
<protein>
    <recommendedName>
        <fullName evidence="1">FAD/NAD(P)-binding domain-containing protein</fullName>
    </recommendedName>
</protein>
<dbReference type="Pfam" id="PF07992">
    <property type="entry name" value="Pyr_redox_2"/>
    <property type="match status" value="1"/>
</dbReference>
<feature type="domain" description="FAD/NAD(P)-binding" evidence="1">
    <location>
        <begin position="43"/>
        <end position="349"/>
    </location>
</feature>
<dbReference type="InterPro" id="IPR036188">
    <property type="entry name" value="FAD/NAD-bd_sf"/>
</dbReference>
<name>A0AAN8EMZ8_9EURO</name>
<dbReference type="PRINTS" id="PR00368">
    <property type="entry name" value="FADPNR"/>
</dbReference>
<dbReference type="AlphaFoldDB" id="A0AAN8EMZ8"/>
<dbReference type="EMBL" id="JAKLMC020000008">
    <property type="protein sequence ID" value="KAK5954642.1"/>
    <property type="molecule type" value="Genomic_DNA"/>
</dbReference>
<evidence type="ECO:0000259" key="1">
    <source>
        <dbReference type="Pfam" id="PF07992"/>
    </source>
</evidence>
<evidence type="ECO:0000313" key="3">
    <source>
        <dbReference type="Proteomes" id="UP001316803"/>
    </source>
</evidence>